<feature type="compositionally biased region" description="Low complexity" evidence="1">
    <location>
        <begin position="189"/>
        <end position="204"/>
    </location>
</feature>
<dbReference type="InterPro" id="IPR046498">
    <property type="entry name" value="Rv1476-like"/>
</dbReference>
<dbReference type="EMBL" id="CAACYD010000005">
    <property type="protein sequence ID" value="VFA82003.1"/>
    <property type="molecule type" value="Genomic_DNA"/>
</dbReference>
<evidence type="ECO:0000256" key="1">
    <source>
        <dbReference type="SAM" id="MobiDB-lite"/>
    </source>
</evidence>
<dbReference type="RefSeq" id="WP_006899490.1">
    <property type="nucleotide sequence ID" value="NZ_CAACYD010000005.1"/>
</dbReference>
<evidence type="ECO:0000256" key="2">
    <source>
        <dbReference type="SAM" id="Phobius"/>
    </source>
</evidence>
<evidence type="ECO:0000313" key="4">
    <source>
        <dbReference type="Proteomes" id="UP000360750"/>
    </source>
</evidence>
<name>A0ABD7UZ29_9ACTN</name>
<feature type="transmembrane region" description="Helical" evidence="2">
    <location>
        <begin position="150"/>
        <end position="168"/>
    </location>
</feature>
<dbReference type="Proteomes" id="UP000360750">
    <property type="component" value="Unassembled WGS sequence"/>
</dbReference>
<feature type="region of interest" description="Disordered" evidence="1">
    <location>
        <begin position="182"/>
        <end position="218"/>
    </location>
</feature>
<dbReference type="AlphaFoldDB" id="A0ABD7UZ29"/>
<dbReference type="GeneID" id="60748861"/>
<accession>A0ABD7UZ29</accession>
<dbReference type="Pfam" id="PF20381">
    <property type="entry name" value="Rv1476"/>
    <property type="match status" value="1"/>
</dbReference>
<organism evidence="3 4">
    <name type="scientific">Gordonia paraffinivorans</name>
    <dbReference type="NCBI Taxonomy" id="175628"/>
    <lineage>
        <taxon>Bacteria</taxon>
        <taxon>Bacillati</taxon>
        <taxon>Actinomycetota</taxon>
        <taxon>Actinomycetes</taxon>
        <taxon>Mycobacteriales</taxon>
        <taxon>Gordoniaceae</taxon>
        <taxon>Gordonia</taxon>
    </lineage>
</organism>
<keyword evidence="2" id="KW-0472">Membrane</keyword>
<gene>
    <name evidence="3" type="ORF">NCTC8139_00822</name>
</gene>
<sequence length="218" mass="22524">MGPESTVVLAAPAGVLAAPTENKELTGLVGVDMEQLSRDIADDGVAGAAPEQVPAMLEVVEYAKSKGHDVSFVVIDQQQPRFTLYRDIANQLQEQVGGTVIVLGPNSVGSSSPEFSRVIQEQATQDLTLTDPPGAARQMVDVMTDDHIDWTLVGLGLILVVVVGAVIARLRTRRARAAVAAGPLGPVVDDPAPSSAADAHAPASADDEQAKAADSSAS</sequence>
<evidence type="ECO:0000313" key="3">
    <source>
        <dbReference type="EMBL" id="VFA82003.1"/>
    </source>
</evidence>
<keyword evidence="2" id="KW-1133">Transmembrane helix</keyword>
<protein>
    <recommendedName>
        <fullName evidence="5">TPM domain-containing protein</fullName>
    </recommendedName>
</protein>
<reference evidence="3 4" key="1">
    <citation type="submission" date="2019-02" db="EMBL/GenBank/DDBJ databases">
        <authorList>
            <consortium name="Pathogen Informatics"/>
        </authorList>
    </citation>
    <scope>NUCLEOTIDE SEQUENCE [LARGE SCALE GENOMIC DNA]</scope>
    <source>
        <strain evidence="3 4">3012STDY6756503</strain>
    </source>
</reference>
<proteinExistence type="predicted"/>
<keyword evidence="2" id="KW-0812">Transmembrane</keyword>
<evidence type="ECO:0008006" key="5">
    <source>
        <dbReference type="Google" id="ProtNLM"/>
    </source>
</evidence>
<comment type="caution">
    <text evidence="3">The sequence shown here is derived from an EMBL/GenBank/DDBJ whole genome shotgun (WGS) entry which is preliminary data.</text>
</comment>